<evidence type="ECO:0000313" key="5">
    <source>
        <dbReference type="Proteomes" id="UP000829196"/>
    </source>
</evidence>
<dbReference type="Pfam" id="PF05617">
    <property type="entry name" value="Prolamin_like"/>
    <property type="match status" value="1"/>
</dbReference>
<dbReference type="GO" id="GO:2000008">
    <property type="term" value="P:regulation of protein localization to cell surface"/>
    <property type="evidence" value="ECO:0007669"/>
    <property type="project" value="TreeGrafter"/>
</dbReference>
<dbReference type="PANTHER" id="PTHR31181:SF51">
    <property type="entry name" value="EGG CELL-SECRETED PROTEIN 1.4"/>
    <property type="match status" value="1"/>
</dbReference>
<dbReference type="OrthoDB" id="1862203at2759"/>
<name>A0A8T3C7V1_DENNO</name>
<evidence type="ECO:0000256" key="2">
    <source>
        <dbReference type="SAM" id="SignalP"/>
    </source>
</evidence>
<sequence>MAKYYSSATFAILLLIAAAMTAPQTASSYLTGESLFRCWEAVHSLEGCVAKLVAPEALNIHLRLTPRCCVAIKEIGENCLSTIYPSFAVAPSLGSLLDGICADYLTPAPQPAASD</sequence>
<protein>
    <recommendedName>
        <fullName evidence="3">Prolamin-like domain-containing protein</fullName>
    </recommendedName>
</protein>
<dbReference type="AlphaFoldDB" id="A0A8T3C7V1"/>
<dbReference type="GO" id="GO:0009567">
    <property type="term" value="P:double fertilization forming a zygote and endosperm"/>
    <property type="evidence" value="ECO:0007669"/>
    <property type="project" value="TreeGrafter"/>
</dbReference>
<feature type="signal peptide" evidence="2">
    <location>
        <begin position="1"/>
        <end position="27"/>
    </location>
</feature>
<feature type="domain" description="Prolamin-like" evidence="3">
    <location>
        <begin position="38"/>
        <end position="90"/>
    </location>
</feature>
<dbReference type="GO" id="GO:0005576">
    <property type="term" value="C:extracellular region"/>
    <property type="evidence" value="ECO:0007669"/>
    <property type="project" value="TreeGrafter"/>
</dbReference>
<keyword evidence="5" id="KW-1185">Reference proteome</keyword>
<organism evidence="4 5">
    <name type="scientific">Dendrobium nobile</name>
    <name type="common">Orchid</name>
    <dbReference type="NCBI Taxonomy" id="94219"/>
    <lineage>
        <taxon>Eukaryota</taxon>
        <taxon>Viridiplantae</taxon>
        <taxon>Streptophyta</taxon>
        <taxon>Embryophyta</taxon>
        <taxon>Tracheophyta</taxon>
        <taxon>Spermatophyta</taxon>
        <taxon>Magnoliopsida</taxon>
        <taxon>Liliopsida</taxon>
        <taxon>Asparagales</taxon>
        <taxon>Orchidaceae</taxon>
        <taxon>Epidendroideae</taxon>
        <taxon>Malaxideae</taxon>
        <taxon>Dendrobiinae</taxon>
        <taxon>Dendrobium</taxon>
    </lineage>
</organism>
<dbReference type="InterPro" id="IPR008502">
    <property type="entry name" value="Prolamin-like"/>
</dbReference>
<keyword evidence="1 2" id="KW-0732">Signal</keyword>
<proteinExistence type="predicted"/>
<feature type="chain" id="PRO_5035890678" description="Prolamin-like domain-containing protein" evidence="2">
    <location>
        <begin position="28"/>
        <end position="115"/>
    </location>
</feature>
<dbReference type="Proteomes" id="UP000829196">
    <property type="component" value="Unassembled WGS sequence"/>
</dbReference>
<evidence type="ECO:0000313" key="4">
    <source>
        <dbReference type="EMBL" id="KAI0529067.1"/>
    </source>
</evidence>
<dbReference type="GO" id="GO:0031982">
    <property type="term" value="C:vesicle"/>
    <property type="evidence" value="ECO:0007669"/>
    <property type="project" value="TreeGrafter"/>
</dbReference>
<dbReference type="GO" id="GO:0080155">
    <property type="term" value="P:regulation of double fertilization forming a zygote and endosperm"/>
    <property type="evidence" value="ECO:0007669"/>
    <property type="project" value="TreeGrafter"/>
</dbReference>
<comment type="caution">
    <text evidence="4">The sequence shown here is derived from an EMBL/GenBank/DDBJ whole genome shotgun (WGS) entry which is preliminary data.</text>
</comment>
<reference evidence="4" key="1">
    <citation type="journal article" date="2022" name="Front. Genet.">
        <title>Chromosome-Scale Assembly of the Dendrobium nobile Genome Provides Insights Into the Molecular Mechanism of the Biosynthesis of the Medicinal Active Ingredient of Dendrobium.</title>
        <authorList>
            <person name="Xu Q."/>
            <person name="Niu S.-C."/>
            <person name="Li K.-L."/>
            <person name="Zheng P.-J."/>
            <person name="Zhang X.-J."/>
            <person name="Jia Y."/>
            <person name="Liu Y."/>
            <person name="Niu Y.-X."/>
            <person name="Yu L.-H."/>
            <person name="Chen D.-F."/>
            <person name="Zhang G.-Q."/>
        </authorList>
    </citation>
    <scope>NUCLEOTIDE SEQUENCE</scope>
    <source>
        <tissue evidence="4">Leaf</tissue>
    </source>
</reference>
<dbReference type="PANTHER" id="PTHR31181">
    <property type="entry name" value="EGG CELL-SECRETED PROTEIN 1.4"/>
    <property type="match status" value="1"/>
</dbReference>
<evidence type="ECO:0000259" key="3">
    <source>
        <dbReference type="Pfam" id="PF05617"/>
    </source>
</evidence>
<accession>A0A8T3C7V1</accession>
<gene>
    <name evidence="4" type="ORF">KFK09_001612</name>
</gene>
<dbReference type="EMBL" id="JAGYWB010000002">
    <property type="protein sequence ID" value="KAI0529067.1"/>
    <property type="molecule type" value="Genomic_DNA"/>
</dbReference>
<evidence type="ECO:0000256" key="1">
    <source>
        <dbReference type="ARBA" id="ARBA00022729"/>
    </source>
</evidence>